<accession>A0A061IP69</accession>
<dbReference type="AlphaFoldDB" id="A0A061IP69"/>
<protein>
    <submittedName>
        <fullName evidence="1">Uncharacterized protein</fullName>
    </submittedName>
</protein>
<dbReference type="Proteomes" id="UP000030759">
    <property type="component" value="Unassembled WGS sequence"/>
</dbReference>
<gene>
    <name evidence="1" type="ORF">H671_1g3017</name>
</gene>
<reference evidence="2" key="1">
    <citation type="journal article" date="2013" name="Nat. Biotechnol.">
        <title>Chinese hamster genome sequenced from sorted chromosomes.</title>
        <authorList>
            <person name="Brinkrolf K."/>
            <person name="Rupp O."/>
            <person name="Laux H."/>
            <person name="Kollin F."/>
            <person name="Ernst W."/>
            <person name="Linke B."/>
            <person name="Kofler R."/>
            <person name="Romand S."/>
            <person name="Hesse F."/>
            <person name="Budach W.E."/>
            <person name="Galosy S."/>
            <person name="Muller D."/>
            <person name="Noll T."/>
            <person name="Wienberg J."/>
            <person name="Jostock T."/>
            <person name="Leonard M."/>
            <person name="Grillari J."/>
            <person name="Tauch A."/>
            <person name="Goesmann A."/>
            <person name="Helk B."/>
            <person name="Mott J.E."/>
            <person name="Puhler A."/>
            <person name="Borth N."/>
        </authorList>
    </citation>
    <scope>NUCLEOTIDE SEQUENCE [LARGE SCALE GENOMIC DNA]</scope>
    <source>
        <strain evidence="2">17A/GY</strain>
    </source>
</reference>
<evidence type="ECO:0000313" key="2">
    <source>
        <dbReference type="Proteomes" id="UP000030759"/>
    </source>
</evidence>
<evidence type="ECO:0000313" key="1">
    <source>
        <dbReference type="EMBL" id="ERE88501.1"/>
    </source>
</evidence>
<organism evidence="1 2">
    <name type="scientific">Cricetulus griseus</name>
    <name type="common">Chinese hamster</name>
    <name type="synonym">Cricetulus barabensis griseus</name>
    <dbReference type="NCBI Taxonomy" id="10029"/>
    <lineage>
        <taxon>Eukaryota</taxon>
        <taxon>Metazoa</taxon>
        <taxon>Chordata</taxon>
        <taxon>Craniata</taxon>
        <taxon>Vertebrata</taxon>
        <taxon>Euteleostomi</taxon>
        <taxon>Mammalia</taxon>
        <taxon>Eutheria</taxon>
        <taxon>Euarchontoglires</taxon>
        <taxon>Glires</taxon>
        <taxon>Rodentia</taxon>
        <taxon>Myomorpha</taxon>
        <taxon>Muroidea</taxon>
        <taxon>Cricetidae</taxon>
        <taxon>Cricetinae</taxon>
        <taxon>Cricetulus</taxon>
    </lineage>
</organism>
<proteinExistence type="predicted"/>
<name>A0A061IP69_CRIGR</name>
<sequence>MHLERESISLQSGDPELPKTHPLYRLATAASDVSPPDWLQLIGPYDATGEAETKGWKVTQHLCINMFTIWTFIMKECWILSKDFSASSEMIM</sequence>
<dbReference type="EMBL" id="KE665798">
    <property type="protein sequence ID" value="ERE88501.1"/>
    <property type="molecule type" value="Genomic_DNA"/>
</dbReference>